<dbReference type="InterPro" id="IPR005135">
    <property type="entry name" value="Endo/exonuclease/phosphatase"/>
</dbReference>
<dbReference type="GO" id="GO:0006506">
    <property type="term" value="P:GPI anchor biosynthetic process"/>
    <property type="evidence" value="ECO:0007669"/>
    <property type="project" value="TreeGrafter"/>
</dbReference>
<dbReference type="SUPFAM" id="SSF56219">
    <property type="entry name" value="DNase I-like"/>
    <property type="match status" value="1"/>
</dbReference>
<name>A0A255H8K7_9ACTN</name>
<feature type="region of interest" description="Disordered" evidence="1">
    <location>
        <begin position="42"/>
        <end position="64"/>
    </location>
</feature>
<dbReference type="EMBL" id="NMVQ01000006">
    <property type="protein sequence ID" value="OYO23899.1"/>
    <property type="molecule type" value="Genomic_DNA"/>
</dbReference>
<sequence length="333" mass="33345">MRKSTKRTLVVTGVLATVAVGGASLDAQAGVRLASTKGAAAASAGTTSSPQATPTQSPGSGSDASLRVLTYNIKQGQIGREAGKGCAGAMSQIAKVIKSTDARVAALQEVDYGVDRSCDHVQTDELLARLGWSYACKGPATPHQGGRMGNAVISAHPITSCQNRALPVPADEEPRGAAVATITTPGGQSVTVASTHLTVGDEHAALRGRQATSLALMLGSTNGPAIAAGDFNATASEKGTMSPLKKAGFTDSLPALGENRGTCGTAQIDHLFARGATPTSGSIISSATASDHVPAFVDFQLPTSSKTMSSSPTATSPTGASTTGSGGRAMNAR</sequence>
<protein>
    <recommendedName>
        <fullName evidence="3">Endonuclease/exonuclease/phosphatase domain-containing protein</fullName>
    </recommendedName>
</protein>
<evidence type="ECO:0000313" key="4">
    <source>
        <dbReference type="EMBL" id="OYO23899.1"/>
    </source>
</evidence>
<feature type="chain" id="PRO_5039670539" description="Endonuclease/exonuclease/phosphatase domain-containing protein" evidence="2">
    <location>
        <begin position="30"/>
        <end position="333"/>
    </location>
</feature>
<dbReference type="Proteomes" id="UP000216311">
    <property type="component" value="Unassembled WGS sequence"/>
</dbReference>
<dbReference type="GO" id="GO:0016020">
    <property type="term" value="C:membrane"/>
    <property type="evidence" value="ECO:0007669"/>
    <property type="project" value="GOC"/>
</dbReference>
<feature type="domain" description="Endonuclease/exonuclease/phosphatase" evidence="3">
    <location>
        <begin position="69"/>
        <end position="292"/>
    </location>
</feature>
<dbReference type="RefSeq" id="WP_094363082.1">
    <property type="nucleotide sequence ID" value="NZ_NMVQ01000006.1"/>
</dbReference>
<keyword evidence="2" id="KW-0732">Signal</keyword>
<feature type="region of interest" description="Disordered" evidence="1">
    <location>
        <begin position="304"/>
        <end position="333"/>
    </location>
</feature>
<dbReference type="InterPro" id="IPR036691">
    <property type="entry name" value="Endo/exonu/phosph_ase_sf"/>
</dbReference>
<evidence type="ECO:0000256" key="1">
    <source>
        <dbReference type="SAM" id="MobiDB-lite"/>
    </source>
</evidence>
<keyword evidence="5" id="KW-1185">Reference proteome</keyword>
<dbReference type="Gene3D" id="3.60.10.10">
    <property type="entry name" value="Endonuclease/exonuclease/phosphatase"/>
    <property type="match status" value="1"/>
</dbReference>
<feature type="compositionally biased region" description="Low complexity" evidence="1">
    <location>
        <begin position="42"/>
        <end position="60"/>
    </location>
</feature>
<evidence type="ECO:0000313" key="5">
    <source>
        <dbReference type="Proteomes" id="UP000216311"/>
    </source>
</evidence>
<dbReference type="OrthoDB" id="155529at2"/>
<dbReference type="Pfam" id="PF03372">
    <property type="entry name" value="Exo_endo_phos"/>
    <property type="match status" value="1"/>
</dbReference>
<comment type="caution">
    <text evidence="4">The sequence shown here is derived from an EMBL/GenBank/DDBJ whole genome shotgun (WGS) entry which is preliminary data.</text>
</comment>
<dbReference type="PANTHER" id="PTHR14859">
    <property type="entry name" value="CALCOFLUOR WHITE HYPERSENSITIVE PROTEIN PRECURSOR"/>
    <property type="match status" value="1"/>
</dbReference>
<dbReference type="PANTHER" id="PTHR14859:SF1">
    <property type="entry name" value="PGAP2-INTERACTING PROTEIN"/>
    <property type="match status" value="1"/>
</dbReference>
<accession>A0A255H8K7</accession>
<gene>
    <name evidence="4" type="ORF">CGZ93_05105</name>
</gene>
<dbReference type="InterPro" id="IPR051916">
    <property type="entry name" value="GPI-anchor_lipid_remodeler"/>
</dbReference>
<feature type="compositionally biased region" description="Low complexity" evidence="1">
    <location>
        <begin position="304"/>
        <end position="323"/>
    </location>
</feature>
<evidence type="ECO:0000259" key="3">
    <source>
        <dbReference type="Pfam" id="PF03372"/>
    </source>
</evidence>
<feature type="signal peptide" evidence="2">
    <location>
        <begin position="1"/>
        <end position="29"/>
    </location>
</feature>
<organism evidence="4 5">
    <name type="scientific">Enemella dayhoffiae</name>
    <dbReference type="NCBI Taxonomy" id="2016507"/>
    <lineage>
        <taxon>Bacteria</taxon>
        <taxon>Bacillati</taxon>
        <taxon>Actinomycetota</taxon>
        <taxon>Actinomycetes</taxon>
        <taxon>Propionibacteriales</taxon>
        <taxon>Propionibacteriaceae</taxon>
        <taxon>Enemella</taxon>
    </lineage>
</organism>
<dbReference type="GO" id="GO:0003824">
    <property type="term" value="F:catalytic activity"/>
    <property type="evidence" value="ECO:0007669"/>
    <property type="project" value="InterPro"/>
</dbReference>
<proteinExistence type="predicted"/>
<dbReference type="AlphaFoldDB" id="A0A255H8K7"/>
<evidence type="ECO:0000256" key="2">
    <source>
        <dbReference type="SAM" id="SignalP"/>
    </source>
</evidence>
<reference evidence="4 5" key="1">
    <citation type="submission" date="2017-07" db="EMBL/GenBank/DDBJ databases">
        <title>Draft whole genome sequences of clinical Proprionibacteriaceae strains.</title>
        <authorList>
            <person name="Bernier A.-M."/>
            <person name="Bernard K."/>
            <person name="Domingo M.-C."/>
        </authorList>
    </citation>
    <scope>NUCLEOTIDE SEQUENCE [LARGE SCALE GENOMIC DNA]</scope>
    <source>
        <strain evidence="4 5">NML 130396</strain>
    </source>
</reference>